<evidence type="ECO:0000256" key="5">
    <source>
        <dbReference type="ARBA" id="ARBA00022759"/>
    </source>
</evidence>
<name>W2C3S0_9BACT</name>
<evidence type="ECO:0000256" key="4">
    <source>
        <dbReference type="ARBA" id="ARBA00022723"/>
    </source>
</evidence>
<feature type="binding site" evidence="8">
    <location>
        <position position="67"/>
    </location>
    <ligand>
        <name>Zn(2+)</name>
        <dbReference type="ChEBI" id="CHEBI:29105"/>
        <label>2</label>
        <note>catalytic</note>
    </ligand>
</feature>
<evidence type="ECO:0000256" key="6">
    <source>
        <dbReference type="ARBA" id="ARBA00022801"/>
    </source>
</evidence>
<comment type="subunit">
    <text evidence="1 8">Homodimer.</text>
</comment>
<dbReference type="GO" id="GO:0008270">
    <property type="term" value="F:zinc ion binding"/>
    <property type="evidence" value="ECO:0007669"/>
    <property type="project" value="UniProtKB-UniRule"/>
</dbReference>
<dbReference type="EC" id="3.1.26.11" evidence="8"/>
<feature type="binding site" evidence="8">
    <location>
        <position position="271"/>
    </location>
    <ligand>
        <name>Zn(2+)</name>
        <dbReference type="ChEBI" id="CHEBI:29105"/>
        <label>2</label>
        <note>catalytic</note>
    </ligand>
</feature>
<evidence type="ECO:0000256" key="3">
    <source>
        <dbReference type="ARBA" id="ARBA00022722"/>
    </source>
</evidence>
<proteinExistence type="inferred from homology"/>
<accession>W2C3S0</accession>
<comment type="cofactor">
    <cofactor evidence="8">
        <name>Zn(2+)</name>
        <dbReference type="ChEBI" id="CHEBI:29105"/>
    </cofactor>
    <text evidence="8">Binds 2 Zn(2+) ions.</text>
</comment>
<dbReference type="InterPro" id="IPR001279">
    <property type="entry name" value="Metallo-B-lactamas"/>
</dbReference>
<feature type="active site" description="Proton acceptor" evidence="8">
    <location>
        <position position="67"/>
    </location>
</feature>
<dbReference type="EMBL" id="AYUF01000429">
    <property type="protein sequence ID" value="ETK01859.1"/>
    <property type="molecule type" value="Genomic_DNA"/>
</dbReference>
<feature type="binding site" evidence="8">
    <location>
        <position position="143"/>
    </location>
    <ligand>
        <name>Zn(2+)</name>
        <dbReference type="ChEBI" id="CHEBI:29105"/>
        <label>1</label>
        <note>catalytic</note>
    </ligand>
</feature>
<organism evidence="10 11">
    <name type="scientific">Tannerella sp. oral taxon BU063 isolate Cell 2</name>
    <dbReference type="NCBI Taxonomy" id="1411148"/>
    <lineage>
        <taxon>Bacteria</taxon>
        <taxon>Pseudomonadati</taxon>
        <taxon>Bacteroidota</taxon>
        <taxon>Bacteroidia</taxon>
        <taxon>Bacteroidales</taxon>
        <taxon>Tannerellaceae</taxon>
        <taxon>Tannerella</taxon>
    </lineage>
</organism>
<keyword evidence="4 8" id="KW-0479">Metal-binding</keyword>
<comment type="caution">
    <text evidence="10">The sequence shown here is derived from an EMBL/GenBank/DDBJ whole genome shotgun (WGS) entry which is preliminary data.</text>
</comment>
<keyword evidence="2 8" id="KW-0819">tRNA processing</keyword>
<dbReference type="NCBIfam" id="TIGR02651">
    <property type="entry name" value="RNase_Z"/>
    <property type="match status" value="1"/>
</dbReference>
<feature type="binding site" evidence="8">
    <location>
        <position position="213"/>
    </location>
    <ligand>
        <name>Zn(2+)</name>
        <dbReference type="ChEBI" id="CHEBI:29105"/>
        <label>2</label>
        <note>catalytic</note>
    </ligand>
</feature>
<evidence type="ECO:0000259" key="9">
    <source>
        <dbReference type="Pfam" id="PF12706"/>
    </source>
</evidence>
<evidence type="ECO:0000313" key="11">
    <source>
        <dbReference type="Proteomes" id="UP000018837"/>
    </source>
</evidence>
<comment type="function">
    <text evidence="8">Zinc phosphodiesterase, which displays some tRNA 3'-processing endonuclease activity. Probably involved in tRNA maturation, by removing a 3'-trailer from precursor tRNA.</text>
</comment>
<evidence type="ECO:0000256" key="7">
    <source>
        <dbReference type="ARBA" id="ARBA00022833"/>
    </source>
</evidence>
<sequence>MTSFDITILGCGSATPTLRHEATAQVIDLRDKLYLMDCGEGAQLQMRRYHIRFNRITHIFISHLHGDHCFGLPGLLSTLGMLGRTGELVVHGPHALEDFLRPILAVFCKDMPYEVRLDLIDPTQHALVMEDRSVSVWSIPLSHRIPACGYLFAEHPAEAHIRRDMIDFYQVPVHALRAIKQGADYVTPDGITVPHERLTRPATPPRRYAFCSDTEFLPSIVPLVEGVDCLYHEATFMERDVARARQTFHSTAREAAEIARRAGVKRLVLGHYSARYDDLAPLLAEATAVFPHTTLGQEGMRVAL</sequence>
<gene>
    <name evidence="8" type="primary">rnz</name>
    <name evidence="10" type="ORF">N425_07570</name>
</gene>
<dbReference type="Pfam" id="PF12706">
    <property type="entry name" value="Lactamase_B_2"/>
    <property type="match status" value="1"/>
</dbReference>
<evidence type="ECO:0000256" key="2">
    <source>
        <dbReference type="ARBA" id="ARBA00022694"/>
    </source>
</evidence>
<evidence type="ECO:0000313" key="10">
    <source>
        <dbReference type="EMBL" id="ETK01859.1"/>
    </source>
</evidence>
<dbReference type="CDD" id="cd07717">
    <property type="entry name" value="RNaseZ_ZiPD-like_MBL-fold"/>
    <property type="match status" value="1"/>
</dbReference>
<comment type="similarity">
    <text evidence="8">Belongs to the RNase Z family.</text>
</comment>
<dbReference type="Proteomes" id="UP000018837">
    <property type="component" value="Unassembled WGS sequence"/>
</dbReference>
<keyword evidence="5 8" id="KW-0255">Endonuclease</keyword>
<evidence type="ECO:0000256" key="1">
    <source>
        <dbReference type="ARBA" id="ARBA00011738"/>
    </source>
</evidence>
<keyword evidence="3 8" id="KW-0540">Nuclease</keyword>
<feature type="binding site" evidence="8">
    <location>
        <position position="63"/>
    </location>
    <ligand>
        <name>Zn(2+)</name>
        <dbReference type="ChEBI" id="CHEBI:29105"/>
        <label>1</label>
        <note>catalytic</note>
    </ligand>
</feature>
<feature type="binding site" evidence="8">
    <location>
        <position position="213"/>
    </location>
    <ligand>
        <name>Zn(2+)</name>
        <dbReference type="ChEBI" id="CHEBI:29105"/>
        <label>1</label>
        <note>catalytic</note>
    </ligand>
</feature>
<dbReference type="PANTHER" id="PTHR46018:SF2">
    <property type="entry name" value="ZINC PHOSPHODIESTERASE ELAC PROTEIN 1"/>
    <property type="match status" value="1"/>
</dbReference>
<feature type="binding site" evidence="8">
    <location>
        <position position="65"/>
    </location>
    <ligand>
        <name>Zn(2+)</name>
        <dbReference type="ChEBI" id="CHEBI:29105"/>
        <label>1</label>
        <note>catalytic</note>
    </ligand>
</feature>
<evidence type="ECO:0000256" key="8">
    <source>
        <dbReference type="HAMAP-Rule" id="MF_01818"/>
    </source>
</evidence>
<dbReference type="InterPro" id="IPR013471">
    <property type="entry name" value="RNase_Z/BN"/>
</dbReference>
<comment type="catalytic activity">
    <reaction evidence="8">
        <text>Endonucleolytic cleavage of RNA, removing extra 3' nucleotides from tRNA precursor, generating 3' termini of tRNAs. A 3'-hydroxy group is left at the tRNA terminus and a 5'-phosphoryl group is left at the trailer molecule.</text>
        <dbReference type="EC" id="3.1.26.11"/>
    </reaction>
</comment>
<protein>
    <recommendedName>
        <fullName evidence="8">Ribonuclease Z</fullName>
        <shortName evidence="8">RNase Z</shortName>
        <ecNumber evidence="8">3.1.26.11</ecNumber>
    </recommendedName>
    <alternativeName>
        <fullName evidence="8">tRNA 3 endonuclease</fullName>
    </alternativeName>
    <alternativeName>
        <fullName evidence="8">tRNase Z</fullName>
    </alternativeName>
</protein>
<reference evidence="10 11" key="1">
    <citation type="submission" date="2013-11" db="EMBL/GenBank/DDBJ databases">
        <title>Single cell genomics of uncultured Tannerella BU063 (oral taxon 286).</title>
        <authorList>
            <person name="Beall C.J."/>
            <person name="Campbell A.G."/>
            <person name="Griffen A.L."/>
            <person name="Podar M."/>
            <person name="Leys E.J."/>
        </authorList>
    </citation>
    <scope>NUCLEOTIDE SEQUENCE [LARGE SCALE GENOMIC DNA]</scope>
    <source>
        <strain evidence="10">Cell 2</strain>
    </source>
</reference>
<dbReference type="AlphaFoldDB" id="W2C3S0"/>
<feature type="domain" description="Metallo-beta-lactamase" evidence="9">
    <location>
        <begin position="205"/>
        <end position="272"/>
    </location>
</feature>
<keyword evidence="6 8" id="KW-0378">Hydrolase</keyword>
<dbReference type="InterPro" id="IPR036866">
    <property type="entry name" value="RibonucZ/Hydroxyglut_hydro"/>
</dbReference>
<dbReference type="HAMAP" id="MF_01818">
    <property type="entry name" value="RNase_Z_BN"/>
    <property type="match status" value="1"/>
</dbReference>
<keyword evidence="7 8" id="KW-0862">Zinc</keyword>
<dbReference type="Pfam" id="PF23023">
    <property type="entry name" value="Anti-Pycsar_Apyc1"/>
    <property type="match status" value="1"/>
</dbReference>
<dbReference type="GO" id="GO:0042781">
    <property type="term" value="F:3'-tRNA processing endoribonuclease activity"/>
    <property type="evidence" value="ECO:0007669"/>
    <property type="project" value="UniProtKB-UniRule"/>
</dbReference>
<dbReference type="PANTHER" id="PTHR46018">
    <property type="entry name" value="ZINC PHOSPHODIESTERASE ELAC PROTEIN 1"/>
    <property type="match status" value="1"/>
</dbReference>
<dbReference type="SUPFAM" id="SSF56281">
    <property type="entry name" value="Metallo-hydrolase/oxidoreductase"/>
    <property type="match status" value="1"/>
</dbReference>
<feature type="binding site" evidence="8">
    <location>
        <position position="68"/>
    </location>
    <ligand>
        <name>Zn(2+)</name>
        <dbReference type="ChEBI" id="CHEBI:29105"/>
        <label>2</label>
        <note>catalytic</note>
    </ligand>
</feature>
<dbReference type="Gene3D" id="3.60.15.10">
    <property type="entry name" value="Ribonuclease Z/Hydroxyacylglutathione hydrolase-like"/>
    <property type="match status" value="1"/>
</dbReference>
<dbReference type="PATRIC" id="fig|1411148.3.peg.1166"/>
<dbReference type="NCBIfam" id="NF000801">
    <property type="entry name" value="PRK00055.1-3"/>
    <property type="match status" value="1"/>
</dbReference>